<dbReference type="AlphaFoldDB" id="A0A8T2N3N1"/>
<dbReference type="PANTHER" id="PTHR14002:SF59">
    <property type="entry name" value="CUB AND ZONA PELLUCIDA-LIKE DOMAIN-CONTAINING PROTEIN 1-RELATED"/>
    <property type="match status" value="1"/>
</dbReference>
<dbReference type="PRINTS" id="PR00023">
    <property type="entry name" value="ZPELLUCIDA"/>
</dbReference>
<keyword evidence="1 5" id="KW-0732">Signal</keyword>
<evidence type="ECO:0000256" key="1">
    <source>
        <dbReference type="ARBA" id="ARBA00022729"/>
    </source>
</evidence>
<evidence type="ECO:0000256" key="4">
    <source>
        <dbReference type="SAM" id="Phobius"/>
    </source>
</evidence>
<evidence type="ECO:0000256" key="5">
    <source>
        <dbReference type="SAM" id="SignalP"/>
    </source>
</evidence>
<accession>A0A8T2N3N1</accession>
<evidence type="ECO:0000256" key="2">
    <source>
        <dbReference type="ARBA" id="ARBA00023157"/>
    </source>
</evidence>
<organism evidence="7 8">
    <name type="scientific">Albula glossodonta</name>
    <name type="common">roundjaw bonefish</name>
    <dbReference type="NCBI Taxonomy" id="121402"/>
    <lineage>
        <taxon>Eukaryota</taxon>
        <taxon>Metazoa</taxon>
        <taxon>Chordata</taxon>
        <taxon>Craniata</taxon>
        <taxon>Vertebrata</taxon>
        <taxon>Euteleostomi</taxon>
        <taxon>Actinopterygii</taxon>
        <taxon>Neopterygii</taxon>
        <taxon>Teleostei</taxon>
        <taxon>Albuliformes</taxon>
        <taxon>Albulidae</taxon>
        <taxon>Albula</taxon>
    </lineage>
</organism>
<keyword evidence="4" id="KW-0472">Membrane</keyword>
<dbReference type="InterPro" id="IPR001507">
    <property type="entry name" value="ZP_dom"/>
</dbReference>
<keyword evidence="4" id="KW-1133">Transmembrane helix</keyword>
<protein>
    <recommendedName>
        <fullName evidence="6">ZP domain-containing protein</fullName>
    </recommendedName>
</protein>
<evidence type="ECO:0000256" key="3">
    <source>
        <dbReference type="ARBA" id="ARBA00023180"/>
    </source>
</evidence>
<dbReference type="PROSITE" id="PS51034">
    <property type="entry name" value="ZP_2"/>
    <property type="match status" value="1"/>
</dbReference>
<dbReference type="Pfam" id="PF00100">
    <property type="entry name" value="Zona_pellucida"/>
    <property type="match status" value="1"/>
</dbReference>
<evidence type="ECO:0000259" key="6">
    <source>
        <dbReference type="PROSITE" id="PS51034"/>
    </source>
</evidence>
<dbReference type="InterPro" id="IPR055356">
    <property type="entry name" value="ZP-N"/>
</dbReference>
<dbReference type="Gene3D" id="2.60.40.4100">
    <property type="entry name" value="Zona pellucida, ZP-C domain"/>
    <property type="match status" value="1"/>
</dbReference>
<sequence>MGLLVVLLLVLVLGQAPASEIQGGLMTFRPVAQHSDGTITVSFHYKESYRGQCGKRLGWSCGTGDCGQLSLAEFSDTDKDPSELQLCATNWTLATRVDLGTRSDTHIFNKSPVVTTIPTIRIPQNCPTTFPLLVHDPDGDQVRCRFGQQDRGDCSSCHQHSNFTLHETQCALQMHGTPGLGVHVFELVLEDYPVQPITLSYRDGSFTPRSPLNLSLSDSHLMPLSQLPLQFAVEIQSPLSTCIAGIVRPQLLSPTPSHGSILYASVGKPFTVTLRARAERSNQSEMRCVIVVVERDHPHSGRANISCMDTTITIILDKNSMQGLEASQLLLKDPTCSLTTNGSHIMGTMSLNSCGTQMEDDGDYIVFKNEINSIKETGVITRQTMVQIPFSCSYPKVAHVSTNFKNHKSDYVFTETGFGSFSYSFEFYTDSTFQTVIDPSSYPVEVELLEKIHMGIHAHSYLPQVVLFVESCRATPDDNPDNALYYNIFKDGCSMDDTVNVSSGGKTEFKFEIQAFKFTGDFDKVYISCRVMLCEDGNPYSRCTQGCLKSPAPAQRRRRELLVQTNPHVIMQGPLIRRKSTLRSLGSEESSSGSERVNVSTLAFAGLFVLTLVVLAGVMIFSVRKSRNLRGSHIHLLSSF</sequence>
<dbReference type="OrthoDB" id="10063988at2759"/>
<dbReference type="Proteomes" id="UP000824540">
    <property type="component" value="Unassembled WGS sequence"/>
</dbReference>
<keyword evidence="8" id="KW-1185">Reference proteome</keyword>
<keyword evidence="3" id="KW-0325">Glycoprotein</keyword>
<reference evidence="7" key="1">
    <citation type="thesis" date="2021" institute="BYU ScholarsArchive" country="Provo, UT, USA">
        <title>Applications of and Algorithms for Genome Assembly and Genomic Analyses with an Emphasis on Marine Teleosts.</title>
        <authorList>
            <person name="Pickett B.D."/>
        </authorList>
    </citation>
    <scope>NUCLEOTIDE SEQUENCE</scope>
    <source>
        <strain evidence="7">HI-2016</strain>
    </source>
</reference>
<dbReference type="InterPro" id="IPR055355">
    <property type="entry name" value="ZP-C"/>
</dbReference>
<evidence type="ECO:0000313" key="8">
    <source>
        <dbReference type="Proteomes" id="UP000824540"/>
    </source>
</evidence>
<feature type="chain" id="PRO_5035756482" description="ZP domain-containing protein" evidence="5">
    <location>
        <begin position="19"/>
        <end position="640"/>
    </location>
</feature>
<keyword evidence="4" id="KW-0812">Transmembrane</keyword>
<feature type="signal peptide" evidence="5">
    <location>
        <begin position="1"/>
        <end position="18"/>
    </location>
</feature>
<dbReference type="InterPro" id="IPR048290">
    <property type="entry name" value="ZP_chr"/>
</dbReference>
<dbReference type="Gene3D" id="2.60.40.3210">
    <property type="entry name" value="Zona pellucida, ZP-N domain"/>
    <property type="match status" value="1"/>
</dbReference>
<dbReference type="InterPro" id="IPR042235">
    <property type="entry name" value="ZP-C_dom"/>
</dbReference>
<dbReference type="EMBL" id="JAFBMS010000146">
    <property type="protein sequence ID" value="KAG9334526.1"/>
    <property type="molecule type" value="Genomic_DNA"/>
</dbReference>
<feature type="domain" description="ZP" evidence="6">
    <location>
        <begin position="306"/>
        <end position="550"/>
    </location>
</feature>
<dbReference type="SMART" id="SM00241">
    <property type="entry name" value="ZP"/>
    <property type="match status" value="1"/>
</dbReference>
<evidence type="ECO:0000313" key="7">
    <source>
        <dbReference type="EMBL" id="KAG9334526.1"/>
    </source>
</evidence>
<feature type="transmembrane region" description="Helical" evidence="4">
    <location>
        <begin position="602"/>
        <end position="623"/>
    </location>
</feature>
<comment type="caution">
    <text evidence="7">The sequence shown here is derived from an EMBL/GenBank/DDBJ whole genome shotgun (WGS) entry which is preliminary data.</text>
</comment>
<gene>
    <name evidence="7" type="ORF">JZ751_007525</name>
</gene>
<name>A0A8T2N3N1_9TELE</name>
<keyword evidence="2" id="KW-1015">Disulfide bond</keyword>
<dbReference type="Pfam" id="PF23344">
    <property type="entry name" value="ZP-N"/>
    <property type="match status" value="1"/>
</dbReference>
<dbReference type="PANTHER" id="PTHR14002">
    <property type="entry name" value="ENDOGLIN/TGF-BETA RECEPTOR TYPE III"/>
    <property type="match status" value="1"/>
</dbReference>
<proteinExistence type="predicted"/>